<dbReference type="eggNOG" id="COG2207">
    <property type="taxonomic scope" value="Bacteria"/>
</dbReference>
<evidence type="ECO:0000313" key="10">
    <source>
        <dbReference type="Proteomes" id="UP000008457"/>
    </source>
</evidence>
<dbReference type="RefSeq" id="WP_013781401.1">
    <property type="nucleotide sequence ID" value="NC_015520.1"/>
</dbReference>
<feature type="domain" description="Response regulatory" evidence="8">
    <location>
        <begin position="3"/>
        <end position="120"/>
    </location>
</feature>
<dbReference type="SMART" id="SM00342">
    <property type="entry name" value="HTH_ARAC"/>
    <property type="match status" value="1"/>
</dbReference>
<evidence type="ECO:0000313" key="9">
    <source>
        <dbReference type="EMBL" id="AEE96973.1"/>
    </source>
</evidence>
<sequence length="555" mass="63767">MIKLLIVDDEPIIVDGLVDLFQDMDEPRFNIYKAYSAKEALDIMKTASIDIVLTDICMPGMTGLELQKRIKSLWPFCKTIFLTGFDEFEYAQSAIKNGISDFVLKMEGDDAILAAVMKAVNELDREMRDKRLIEQAEASMMRALPILQSKYLIEMVNGAEYTSEERQRLFAECNMPFDYNEPVLMAIGKIDHWGEAGSIAQKTKIMYGVKNTVEQCFADSMSVLTVDYSRSKFLIFIQSKDKNCIDQNYIKNFVSSILERVQLTSRNVFCTPVSFIVSSDMVTWDMIAAQFDLLKATLYRTGVFDSELFVMAENPQQLYKGDRGAVAIRQQLKQIPLLATFLESGHQERFMGLYSSIMDAVSRVQPVSYELMQEVYYSIALTFLSYFNKNSTLNDVCINIDLTDIMNMDKHGSWDDISTYFKDIAQYIFEQRKYEYTANNIRVVDYINAYIQQNLDSDLSLTKLADLVHFNASYLSRLYKQVTGENISEYISDLRLSKAKELLSDINVRINEIAKSVGFDTPSYFARFFKKNTNMTPQEYRDKIFAINPLTNSMV</sequence>
<feature type="modified residue" description="4-aspartylphosphate" evidence="6">
    <location>
        <position position="55"/>
    </location>
</feature>
<dbReference type="Pfam" id="PF12833">
    <property type="entry name" value="HTH_18"/>
    <property type="match status" value="1"/>
</dbReference>
<dbReference type="STRING" id="697281.Mahau_1792"/>
<dbReference type="PROSITE" id="PS01124">
    <property type="entry name" value="HTH_ARAC_FAMILY_2"/>
    <property type="match status" value="1"/>
</dbReference>
<evidence type="ECO:0000256" key="1">
    <source>
        <dbReference type="ARBA" id="ARBA00018672"/>
    </source>
</evidence>
<dbReference type="PROSITE" id="PS50110">
    <property type="entry name" value="RESPONSE_REGULATORY"/>
    <property type="match status" value="1"/>
</dbReference>
<name>F4A0S7_MAHA5</name>
<dbReference type="InterPro" id="IPR018060">
    <property type="entry name" value="HTH_AraC"/>
</dbReference>
<keyword evidence="2" id="KW-0805">Transcription regulation</keyword>
<reference evidence="9 10" key="2">
    <citation type="journal article" date="2011" name="Stand. Genomic Sci.">
        <title>Complete genome sequence of Mahella australiensis type strain (50-1 BON).</title>
        <authorList>
            <person name="Sikorski J."/>
            <person name="Teshima H."/>
            <person name="Nolan M."/>
            <person name="Lucas S."/>
            <person name="Hammon N."/>
            <person name="Deshpande S."/>
            <person name="Cheng J.F."/>
            <person name="Pitluck S."/>
            <person name="Liolios K."/>
            <person name="Pagani I."/>
            <person name="Ivanova N."/>
            <person name="Huntemann M."/>
            <person name="Mavromatis K."/>
            <person name="Ovchinikova G."/>
            <person name="Pati A."/>
            <person name="Tapia R."/>
            <person name="Han C."/>
            <person name="Goodwin L."/>
            <person name="Chen A."/>
            <person name="Palaniappan K."/>
            <person name="Land M."/>
            <person name="Hauser L."/>
            <person name="Ngatchou-Djao O.D."/>
            <person name="Rohde M."/>
            <person name="Pukall R."/>
            <person name="Spring S."/>
            <person name="Abt B."/>
            <person name="Goker M."/>
            <person name="Detter J.C."/>
            <person name="Woyke T."/>
            <person name="Bristow J."/>
            <person name="Markowitz V."/>
            <person name="Hugenholtz P."/>
            <person name="Eisen J.A."/>
            <person name="Kyrpides N.C."/>
            <person name="Klenk H.P."/>
            <person name="Lapidus A."/>
        </authorList>
    </citation>
    <scope>NUCLEOTIDE SEQUENCE [LARGE SCALE GENOMIC DNA]</scope>
    <source>
        <strain evidence="10">DSM 15567 / CIP 107919 / 50-1 BON</strain>
    </source>
</reference>
<dbReference type="KEGG" id="mas:Mahau_1792"/>
<dbReference type="PANTHER" id="PTHR43280">
    <property type="entry name" value="ARAC-FAMILY TRANSCRIPTIONAL REGULATOR"/>
    <property type="match status" value="1"/>
</dbReference>
<evidence type="ECO:0000259" key="7">
    <source>
        <dbReference type="PROSITE" id="PS01124"/>
    </source>
</evidence>
<dbReference type="InterPro" id="IPR009057">
    <property type="entry name" value="Homeodomain-like_sf"/>
</dbReference>
<evidence type="ECO:0000256" key="6">
    <source>
        <dbReference type="PROSITE-ProRule" id="PRU00169"/>
    </source>
</evidence>
<dbReference type="CDD" id="cd17536">
    <property type="entry name" value="REC_YesN-like"/>
    <property type="match status" value="1"/>
</dbReference>
<dbReference type="Proteomes" id="UP000008457">
    <property type="component" value="Chromosome"/>
</dbReference>
<dbReference type="PANTHER" id="PTHR43280:SF28">
    <property type="entry name" value="HTH-TYPE TRANSCRIPTIONAL ACTIVATOR RHAS"/>
    <property type="match status" value="1"/>
</dbReference>
<evidence type="ECO:0000259" key="8">
    <source>
        <dbReference type="PROSITE" id="PS50110"/>
    </source>
</evidence>
<accession>F4A0S7</accession>
<evidence type="ECO:0000256" key="3">
    <source>
        <dbReference type="ARBA" id="ARBA00023125"/>
    </source>
</evidence>
<dbReference type="GO" id="GO:0043565">
    <property type="term" value="F:sequence-specific DNA binding"/>
    <property type="evidence" value="ECO:0007669"/>
    <property type="project" value="InterPro"/>
</dbReference>
<dbReference type="SMART" id="SM00448">
    <property type="entry name" value="REC"/>
    <property type="match status" value="1"/>
</dbReference>
<keyword evidence="3" id="KW-0238">DNA-binding</keyword>
<dbReference type="InterPro" id="IPR001789">
    <property type="entry name" value="Sig_transdc_resp-reg_receiver"/>
</dbReference>
<protein>
    <recommendedName>
        <fullName evidence="1">Stage 0 sporulation protein A homolog</fullName>
    </recommendedName>
</protein>
<dbReference type="eggNOG" id="COG4753">
    <property type="taxonomic scope" value="Bacteria"/>
</dbReference>
<dbReference type="GO" id="GO:0000160">
    <property type="term" value="P:phosphorelay signal transduction system"/>
    <property type="evidence" value="ECO:0007669"/>
    <property type="project" value="InterPro"/>
</dbReference>
<feature type="domain" description="HTH araC/xylS-type" evidence="7">
    <location>
        <begin position="445"/>
        <end position="543"/>
    </location>
</feature>
<evidence type="ECO:0000256" key="5">
    <source>
        <dbReference type="ARBA" id="ARBA00024867"/>
    </source>
</evidence>
<keyword evidence="4" id="KW-0804">Transcription</keyword>
<dbReference type="PRINTS" id="PR00032">
    <property type="entry name" value="HTHARAC"/>
</dbReference>
<dbReference type="InterPro" id="IPR020449">
    <property type="entry name" value="Tscrpt_reg_AraC-type_HTH"/>
</dbReference>
<comment type="function">
    <text evidence="5">May play the central regulatory role in sporulation. It may be an element of the effector pathway responsible for the activation of sporulation genes in response to nutritional stress. Spo0A may act in concert with spo0H (a sigma factor) to control the expression of some genes that are critical to the sporulation process.</text>
</comment>
<dbReference type="Gene3D" id="1.10.10.60">
    <property type="entry name" value="Homeodomain-like"/>
    <property type="match status" value="2"/>
</dbReference>
<dbReference type="HOGENOM" id="CLU_000445_5_0_9"/>
<dbReference type="Pfam" id="PF00072">
    <property type="entry name" value="Response_reg"/>
    <property type="match status" value="1"/>
</dbReference>
<dbReference type="EMBL" id="CP002360">
    <property type="protein sequence ID" value="AEE96973.1"/>
    <property type="molecule type" value="Genomic_DNA"/>
</dbReference>
<evidence type="ECO:0000256" key="4">
    <source>
        <dbReference type="ARBA" id="ARBA00023163"/>
    </source>
</evidence>
<organism evidence="9 10">
    <name type="scientific">Mahella australiensis (strain DSM 15567 / CIP 107919 / 50-1 BON)</name>
    <dbReference type="NCBI Taxonomy" id="697281"/>
    <lineage>
        <taxon>Bacteria</taxon>
        <taxon>Bacillati</taxon>
        <taxon>Bacillota</taxon>
        <taxon>Clostridia</taxon>
        <taxon>Thermoanaerobacterales</taxon>
        <taxon>Thermoanaerobacterales Family IV. Incertae Sedis</taxon>
        <taxon>Mahella</taxon>
    </lineage>
</organism>
<dbReference type="AlphaFoldDB" id="F4A0S7"/>
<reference evidence="10" key="1">
    <citation type="submission" date="2010-11" db="EMBL/GenBank/DDBJ databases">
        <title>The complete genome of Mahella australiensis DSM 15567.</title>
        <authorList>
            <consortium name="US DOE Joint Genome Institute (JGI-PGF)"/>
            <person name="Lucas S."/>
            <person name="Copeland A."/>
            <person name="Lapidus A."/>
            <person name="Bruce D."/>
            <person name="Goodwin L."/>
            <person name="Pitluck S."/>
            <person name="Kyrpides N."/>
            <person name="Mavromatis K."/>
            <person name="Pagani I."/>
            <person name="Ivanova N."/>
            <person name="Teshima H."/>
            <person name="Brettin T."/>
            <person name="Detter J.C."/>
            <person name="Han C."/>
            <person name="Tapia R."/>
            <person name="Land M."/>
            <person name="Hauser L."/>
            <person name="Markowitz V."/>
            <person name="Cheng J.-F."/>
            <person name="Hugenholtz P."/>
            <person name="Woyke T."/>
            <person name="Wu D."/>
            <person name="Spring S."/>
            <person name="Pukall R."/>
            <person name="Steenblock K."/>
            <person name="Schneider S."/>
            <person name="Klenk H.-P."/>
            <person name="Eisen J.A."/>
        </authorList>
    </citation>
    <scope>NUCLEOTIDE SEQUENCE [LARGE SCALE GENOMIC DNA]</scope>
    <source>
        <strain evidence="10">DSM 15567 / CIP 107919 / 50-1 BON</strain>
    </source>
</reference>
<proteinExistence type="predicted"/>
<keyword evidence="10" id="KW-1185">Reference proteome</keyword>
<dbReference type="InterPro" id="IPR011006">
    <property type="entry name" value="CheY-like_superfamily"/>
</dbReference>
<keyword evidence="6" id="KW-0597">Phosphoprotein</keyword>
<evidence type="ECO:0000256" key="2">
    <source>
        <dbReference type="ARBA" id="ARBA00023015"/>
    </source>
</evidence>
<dbReference type="SUPFAM" id="SSF52172">
    <property type="entry name" value="CheY-like"/>
    <property type="match status" value="1"/>
</dbReference>
<dbReference type="GO" id="GO:0003700">
    <property type="term" value="F:DNA-binding transcription factor activity"/>
    <property type="evidence" value="ECO:0007669"/>
    <property type="project" value="InterPro"/>
</dbReference>
<dbReference type="Gene3D" id="3.40.50.2300">
    <property type="match status" value="1"/>
</dbReference>
<gene>
    <name evidence="9" type="ordered locus">Mahau_1792</name>
</gene>
<dbReference type="SUPFAM" id="SSF46689">
    <property type="entry name" value="Homeodomain-like"/>
    <property type="match status" value="2"/>
</dbReference>